<feature type="region of interest" description="Disordered" evidence="2">
    <location>
        <begin position="803"/>
        <end position="834"/>
    </location>
</feature>
<feature type="compositionally biased region" description="Low complexity" evidence="2">
    <location>
        <begin position="273"/>
        <end position="286"/>
    </location>
</feature>
<comment type="caution">
    <text evidence="3">The sequence shown here is derived from an EMBL/GenBank/DDBJ whole genome shotgun (WGS) entry which is preliminary data.</text>
</comment>
<dbReference type="EMBL" id="LWDE02000115">
    <property type="protein sequence ID" value="KAE8253073.1"/>
    <property type="molecule type" value="Genomic_DNA"/>
</dbReference>
<feature type="region of interest" description="Disordered" evidence="2">
    <location>
        <begin position="1"/>
        <end position="91"/>
    </location>
</feature>
<feature type="compositionally biased region" description="Polar residues" evidence="2">
    <location>
        <begin position="232"/>
        <end position="249"/>
    </location>
</feature>
<feature type="compositionally biased region" description="Low complexity" evidence="2">
    <location>
        <begin position="684"/>
        <end position="697"/>
    </location>
</feature>
<accession>A0A8X7MX51</accession>
<evidence type="ECO:0000313" key="3">
    <source>
        <dbReference type="EMBL" id="KAE8253073.1"/>
    </source>
</evidence>
<feature type="compositionally biased region" description="Polar residues" evidence="2">
    <location>
        <begin position="209"/>
        <end position="225"/>
    </location>
</feature>
<keyword evidence="1" id="KW-0175">Coiled coil</keyword>
<sequence>MASVSSPEEVSSISTAITDSEGTATGASPSPALVLDDDEFDDIHIDDGASAPVPPPQAELLLLQQPALEDISPKSHSIPLPDSYSDPLGTPVVKRSSLLARAGGDSNAAAAGEDLAAAEHTPRIGADTSVSEAGAGLPGDATPTPATAAEIGPEPSRLSVDADSGSRPTSTSGPSSPSATRRPLFWGLLRSGSSTAPPTPQGAPVTADRSASSVAPVTSETSSPSAFPRLSLGSNPMAVSSANTGPDSASSSNSGGRNSRNSLAPSFFMQPTSPSSPGPAAGGLSANIHMTPEPPSRKASAFSPFATIMSNLRTRSSNATSTTSSAQNDDLDGRSRLPRREIDEDQLAEDIMRFADARHVLRTENSPEELRQLGLRLEEAWREKLAELNALRAKLEAAQDTVSDLEDENVNLRTQLGLLSEQVAARESDLEDFQRLTIGQIEAQRSLWEEEGREERENLEFSLAQAKRSTLEQKSINAQLRLVILGTLQGRLDGLTDWLAKQNEGDSRRTSKRLSVQIGRRRESLKSMMLKMHPVGEDGEVEAEEVIGTNASTPLMRQQNFDGSEADVSHSAALAASAMDEVSSTTSGKAPGGSWSPKRSVDGDDGEGKDEDDEECDNLFDIEDVLFNLPTSPSAVPGRRSTMLFNEPLNLEQLRQMGFFRESIQNGFNQDGSDDTSLGGGEGLPLSPSESLEKGSSGLARLTSAAGYLSPSKFAMSPSSTSGAVTGGGGSLGAGGLTEQRLLLMIEKLQADTELAEAARVENVMLQKRLHDEQRRAGELEEALVQTKIRLEQTEAAVSDLFGGEGEEAELDDGRSEEGGGGRGGRGFANGNKADVAAEPQAGLGLVTDVGALEQGRHKSVPVA</sequence>
<feature type="compositionally biased region" description="Low complexity" evidence="2">
    <location>
        <begin position="1"/>
        <end position="14"/>
    </location>
</feature>
<keyword evidence="4" id="KW-1185">Reference proteome</keyword>
<feature type="region of interest" description="Disordered" evidence="2">
    <location>
        <begin position="665"/>
        <end position="697"/>
    </location>
</feature>
<feature type="compositionally biased region" description="Polar residues" evidence="2">
    <location>
        <begin position="15"/>
        <end position="28"/>
    </location>
</feature>
<feature type="region of interest" description="Disordered" evidence="2">
    <location>
        <begin position="313"/>
        <end position="344"/>
    </location>
</feature>
<feature type="compositionally biased region" description="Low complexity" evidence="2">
    <location>
        <begin position="250"/>
        <end position="262"/>
    </location>
</feature>
<feature type="compositionally biased region" description="Low complexity" evidence="2">
    <location>
        <begin position="104"/>
        <end position="115"/>
    </location>
</feature>
<dbReference type="Proteomes" id="UP000077684">
    <property type="component" value="Unassembled WGS sequence"/>
</dbReference>
<feature type="coiled-coil region" evidence="1">
    <location>
        <begin position="756"/>
        <end position="797"/>
    </location>
</feature>
<dbReference type="AlphaFoldDB" id="A0A8X7MX51"/>
<organism evidence="3 4">
    <name type="scientific">Tilletia controversa</name>
    <name type="common">dwarf bunt fungus</name>
    <dbReference type="NCBI Taxonomy" id="13291"/>
    <lineage>
        <taxon>Eukaryota</taxon>
        <taxon>Fungi</taxon>
        <taxon>Dikarya</taxon>
        <taxon>Basidiomycota</taxon>
        <taxon>Ustilaginomycotina</taxon>
        <taxon>Exobasidiomycetes</taxon>
        <taxon>Tilletiales</taxon>
        <taxon>Tilletiaceae</taxon>
        <taxon>Tilletia</taxon>
    </lineage>
</organism>
<feature type="compositionally biased region" description="Low complexity" evidence="2">
    <location>
        <begin position="313"/>
        <end position="326"/>
    </location>
</feature>
<gene>
    <name evidence="3" type="ORF">A4X06_0g1723</name>
</gene>
<feature type="region of interest" description="Disordered" evidence="2">
    <location>
        <begin position="104"/>
        <end position="300"/>
    </location>
</feature>
<feature type="compositionally biased region" description="Low complexity" evidence="2">
    <location>
        <begin position="58"/>
        <end position="69"/>
    </location>
</feature>
<feature type="compositionally biased region" description="Low complexity" evidence="2">
    <location>
        <begin position="165"/>
        <end position="183"/>
    </location>
</feature>
<evidence type="ECO:0000256" key="1">
    <source>
        <dbReference type="SAM" id="Coils"/>
    </source>
</evidence>
<evidence type="ECO:0000256" key="2">
    <source>
        <dbReference type="SAM" id="MobiDB-lite"/>
    </source>
</evidence>
<evidence type="ECO:0000313" key="4">
    <source>
        <dbReference type="Proteomes" id="UP000077684"/>
    </source>
</evidence>
<reference evidence="3" key="1">
    <citation type="submission" date="2016-04" db="EMBL/GenBank/DDBJ databases">
        <authorList>
            <person name="Nguyen H.D."/>
            <person name="Samba Siva P."/>
            <person name="Cullis J."/>
            <person name="Levesque C.A."/>
            <person name="Hambleton S."/>
        </authorList>
    </citation>
    <scope>NUCLEOTIDE SEQUENCE</scope>
    <source>
        <strain evidence="3">DAOMC 236426</strain>
    </source>
</reference>
<feature type="coiled-coil region" evidence="1">
    <location>
        <begin position="378"/>
        <end position="422"/>
    </location>
</feature>
<reference evidence="3" key="2">
    <citation type="journal article" date="2019" name="IMA Fungus">
        <title>Genome sequencing and comparison of five Tilletia species to identify candidate genes for the detection of regulated species infecting wheat.</title>
        <authorList>
            <person name="Nguyen H.D.T."/>
            <person name="Sultana T."/>
            <person name="Kesanakurti P."/>
            <person name="Hambleton S."/>
        </authorList>
    </citation>
    <scope>NUCLEOTIDE SEQUENCE</scope>
    <source>
        <strain evidence="3">DAOMC 236426</strain>
    </source>
</reference>
<feature type="compositionally biased region" description="Basic and acidic residues" evidence="2">
    <location>
        <begin position="331"/>
        <end position="342"/>
    </location>
</feature>
<proteinExistence type="predicted"/>
<feature type="region of interest" description="Disordered" evidence="2">
    <location>
        <begin position="575"/>
        <end position="614"/>
    </location>
</feature>
<protein>
    <submittedName>
        <fullName evidence="3">Uncharacterized protein</fullName>
    </submittedName>
</protein>
<feature type="compositionally biased region" description="Acidic residues" evidence="2">
    <location>
        <begin position="603"/>
        <end position="614"/>
    </location>
</feature>
<feature type="compositionally biased region" description="Low complexity" evidence="2">
    <location>
        <begin position="133"/>
        <end position="149"/>
    </location>
</feature>
<name>A0A8X7MX51_9BASI</name>